<accession>A0A2G8T883</accession>
<dbReference type="PROSITE" id="PS50994">
    <property type="entry name" value="INTEGRASE"/>
    <property type="match status" value="1"/>
</dbReference>
<gene>
    <name evidence="2" type="ORF">CR105_25605</name>
</gene>
<dbReference type="InterPro" id="IPR012337">
    <property type="entry name" value="RNaseH-like_sf"/>
</dbReference>
<evidence type="ECO:0000313" key="2">
    <source>
        <dbReference type="EMBL" id="PIL42183.1"/>
    </source>
</evidence>
<dbReference type="GO" id="GO:0015074">
    <property type="term" value="P:DNA integration"/>
    <property type="evidence" value="ECO:0007669"/>
    <property type="project" value="InterPro"/>
</dbReference>
<dbReference type="PANTHER" id="PTHR35004">
    <property type="entry name" value="TRANSPOSASE RV3428C-RELATED"/>
    <property type="match status" value="1"/>
</dbReference>
<dbReference type="EMBL" id="PDOC01000033">
    <property type="protein sequence ID" value="PIL42183.1"/>
    <property type="molecule type" value="Genomic_DNA"/>
</dbReference>
<dbReference type="GO" id="GO:0003676">
    <property type="term" value="F:nucleic acid binding"/>
    <property type="evidence" value="ECO:0007669"/>
    <property type="project" value="InterPro"/>
</dbReference>
<dbReference type="Gene3D" id="3.30.420.10">
    <property type="entry name" value="Ribonuclease H-like superfamily/Ribonuclease H"/>
    <property type="match status" value="1"/>
</dbReference>
<evidence type="ECO:0000259" key="1">
    <source>
        <dbReference type="PROSITE" id="PS50994"/>
    </source>
</evidence>
<proteinExistence type="predicted"/>
<name>A0A2G8T883_9BURK</name>
<dbReference type="PANTHER" id="PTHR35004:SF7">
    <property type="entry name" value="INTEGRASE PROTEIN"/>
    <property type="match status" value="1"/>
</dbReference>
<feature type="domain" description="Integrase catalytic" evidence="1">
    <location>
        <begin position="126"/>
        <end position="314"/>
    </location>
</feature>
<dbReference type="RefSeq" id="WP_099793553.1">
    <property type="nucleotide sequence ID" value="NZ_JBHLYV010000004.1"/>
</dbReference>
<dbReference type="NCBIfam" id="NF033546">
    <property type="entry name" value="transpos_IS21"/>
    <property type="match status" value="1"/>
</dbReference>
<evidence type="ECO:0000313" key="3">
    <source>
        <dbReference type="Proteomes" id="UP000230390"/>
    </source>
</evidence>
<comment type="caution">
    <text evidence="2">The sequence shown here is derived from an EMBL/GenBank/DDBJ whole genome shotgun (WGS) entry which is preliminary data.</text>
</comment>
<dbReference type="InterPro" id="IPR001584">
    <property type="entry name" value="Integrase_cat-core"/>
</dbReference>
<dbReference type="SUPFAM" id="SSF53098">
    <property type="entry name" value="Ribonuclease H-like"/>
    <property type="match status" value="1"/>
</dbReference>
<reference evidence="2 3" key="1">
    <citation type="submission" date="2017-10" db="EMBL/GenBank/DDBJ databases">
        <title>Massilia psychrophilum sp. nov., a novel purple-pigmented bacterium isolated from Tianshan glacier, Xinjiang Municipality, China.</title>
        <authorList>
            <person name="Wang H."/>
        </authorList>
    </citation>
    <scope>NUCLEOTIDE SEQUENCE [LARGE SCALE GENOMIC DNA]</scope>
    <source>
        <strain evidence="2 3">JCM 30074</strain>
    </source>
</reference>
<dbReference type="Proteomes" id="UP000230390">
    <property type="component" value="Unassembled WGS sequence"/>
</dbReference>
<dbReference type="AlphaFoldDB" id="A0A2G8T883"/>
<dbReference type="InterPro" id="IPR036397">
    <property type="entry name" value="RNaseH_sf"/>
</dbReference>
<sequence>MAGKRIGDHQVGIYKKLRTKLGQEVAAAKTGISVRSARRIDASEALPSQREARKWRTRSDPFEAVWDSELVPMLAAAPGLTATTLLEEVQRRYPGLYDDALLRTLQRRVRTWSASYGKEREVFFAQTHPPGRLGLSDFTHATVLQVTIAGATLLHLLYQFALAYSGWRYVEVVLGGESFMALSSGLQNAAWMMGGVPEEHRTDSLAAAFKNKAEHELLTRRYDALCQHYGMRPSRNNLGVSHENGSIESRQGTLKRTMEQALLLRGHRDFADLDAYRLFVAEVFGRLNGRVARKFNEERAMLMALPTRRSSDYEEVDARVTKYCTMTVKKVLCTAPSRLVGHRLKVRVFAERLECWLGNVCVLELRRGQPDPVSGRGKVVDYRHLLPALKRKPGALARSVLRDALFPRTEYRLMWVQLKDCLPEAQACRLMVGLLDLAGNGGCEAALAQRLAALLAAGEMPDLEELQQEMAPRPAQCPTVTVVLPTLASYDCLLEAA</sequence>
<protein>
    <submittedName>
        <fullName evidence="2">IS21 family transposase</fullName>
    </submittedName>
</protein>
<organism evidence="2 3">
    <name type="scientific">Massilia eurypsychrophila</name>
    <dbReference type="NCBI Taxonomy" id="1485217"/>
    <lineage>
        <taxon>Bacteria</taxon>
        <taxon>Pseudomonadati</taxon>
        <taxon>Pseudomonadota</taxon>
        <taxon>Betaproteobacteria</taxon>
        <taxon>Burkholderiales</taxon>
        <taxon>Oxalobacteraceae</taxon>
        <taxon>Telluria group</taxon>
        <taxon>Massilia</taxon>
    </lineage>
</organism>
<keyword evidence="3" id="KW-1185">Reference proteome</keyword>
<dbReference type="OrthoDB" id="8875582at2"/>